<accession>A0A5B7GWT7</accession>
<keyword evidence="3" id="KW-1185">Reference proteome</keyword>
<evidence type="ECO:0000313" key="2">
    <source>
        <dbReference type="EMBL" id="MPC61969.1"/>
    </source>
</evidence>
<dbReference type="Proteomes" id="UP000324222">
    <property type="component" value="Unassembled WGS sequence"/>
</dbReference>
<feature type="compositionally biased region" description="Acidic residues" evidence="1">
    <location>
        <begin position="141"/>
        <end position="160"/>
    </location>
</feature>
<reference evidence="2 3" key="1">
    <citation type="submission" date="2019-05" db="EMBL/GenBank/DDBJ databases">
        <title>Another draft genome of Portunus trituberculatus and its Hox gene families provides insights of decapod evolution.</title>
        <authorList>
            <person name="Jeong J.-H."/>
            <person name="Song I."/>
            <person name="Kim S."/>
            <person name="Choi T."/>
            <person name="Kim D."/>
            <person name="Ryu S."/>
            <person name="Kim W."/>
        </authorList>
    </citation>
    <scope>NUCLEOTIDE SEQUENCE [LARGE SCALE GENOMIC DNA]</scope>
    <source>
        <tissue evidence="2">Muscle</tissue>
    </source>
</reference>
<sequence>MRDGPTFHHAVMPRCALLLSRAPSIYESESCCCCSRHCDDMRWAGVVLRRRLTKSLGQRDSRAFCEITESQAKVKRPGHARLETRKILVQSGNDLRGREKPLGRQDSRGRGERASFPASRESDNPVLEATTATATRYDSCFTDETDEDEDDEDGNYDDNYDTSAKMDARCSKAPHVYRTRILQAVRPSDGVVAQGSVQIGRRPSRSGVQGGRRGAVGDMNENFNRTALMHNGRMFAAHGHNHLHHKPVDTATATFATPRHSSSRPSSTWAAAPHTHRRFIGPCVIIDKHTRDTDPASLPQKRRAGGSVGLLSLPGLGVWRGPGEAQGESNGRIMQLNVPNRRLTPVDKYTGINILGSG</sequence>
<dbReference type="EMBL" id="VSRR010019161">
    <property type="protein sequence ID" value="MPC61969.1"/>
    <property type="molecule type" value="Genomic_DNA"/>
</dbReference>
<feature type="region of interest" description="Disordered" evidence="1">
    <location>
        <begin position="88"/>
        <end position="162"/>
    </location>
</feature>
<feature type="compositionally biased region" description="Basic and acidic residues" evidence="1">
    <location>
        <begin position="95"/>
        <end position="113"/>
    </location>
</feature>
<name>A0A5B7GWT7_PORTR</name>
<feature type="region of interest" description="Disordered" evidence="1">
    <location>
        <begin position="195"/>
        <end position="219"/>
    </location>
</feature>
<protein>
    <submittedName>
        <fullName evidence="2">Uncharacterized protein</fullName>
    </submittedName>
</protein>
<dbReference type="AlphaFoldDB" id="A0A5B7GWT7"/>
<evidence type="ECO:0000313" key="3">
    <source>
        <dbReference type="Proteomes" id="UP000324222"/>
    </source>
</evidence>
<organism evidence="2 3">
    <name type="scientific">Portunus trituberculatus</name>
    <name type="common">Swimming crab</name>
    <name type="synonym">Neptunus trituberculatus</name>
    <dbReference type="NCBI Taxonomy" id="210409"/>
    <lineage>
        <taxon>Eukaryota</taxon>
        <taxon>Metazoa</taxon>
        <taxon>Ecdysozoa</taxon>
        <taxon>Arthropoda</taxon>
        <taxon>Crustacea</taxon>
        <taxon>Multicrustacea</taxon>
        <taxon>Malacostraca</taxon>
        <taxon>Eumalacostraca</taxon>
        <taxon>Eucarida</taxon>
        <taxon>Decapoda</taxon>
        <taxon>Pleocyemata</taxon>
        <taxon>Brachyura</taxon>
        <taxon>Eubrachyura</taxon>
        <taxon>Portunoidea</taxon>
        <taxon>Portunidae</taxon>
        <taxon>Portuninae</taxon>
        <taxon>Portunus</taxon>
    </lineage>
</organism>
<proteinExistence type="predicted"/>
<gene>
    <name evidence="2" type="ORF">E2C01_056048</name>
</gene>
<comment type="caution">
    <text evidence="2">The sequence shown here is derived from an EMBL/GenBank/DDBJ whole genome shotgun (WGS) entry which is preliminary data.</text>
</comment>
<evidence type="ECO:0000256" key="1">
    <source>
        <dbReference type="SAM" id="MobiDB-lite"/>
    </source>
</evidence>